<evidence type="ECO:0000313" key="4">
    <source>
        <dbReference type="Proteomes" id="UP000198615"/>
    </source>
</evidence>
<gene>
    <name evidence="3" type="ORF">SAMN05660686_00182</name>
</gene>
<proteinExistence type="predicted"/>
<evidence type="ECO:0000256" key="2">
    <source>
        <dbReference type="SAM" id="Phobius"/>
    </source>
</evidence>
<keyword evidence="2" id="KW-0812">Transmembrane</keyword>
<organism evidence="3 4">
    <name type="scientific">Thalassobaculum litoreum DSM 18839</name>
    <dbReference type="NCBI Taxonomy" id="1123362"/>
    <lineage>
        <taxon>Bacteria</taxon>
        <taxon>Pseudomonadati</taxon>
        <taxon>Pseudomonadota</taxon>
        <taxon>Alphaproteobacteria</taxon>
        <taxon>Rhodospirillales</taxon>
        <taxon>Thalassobaculaceae</taxon>
        <taxon>Thalassobaculum</taxon>
    </lineage>
</organism>
<sequence length="414" mass="46920">MLRILRLLWIGFIASGIFLADCRNNAVLAQGDPPSPASLSMETAVAPEPAAALPANTSAPALIVNQSRESWKIRFERIVSKKPPTDNVDQKIEVFKGDVNAIFRWIRRERDTYFTLRKNQEITLREIKDLSEKRESDLDKSLNRIELLKSRIGDLQGRKDLDRRQRLISDGRKSESQRSRVEQDIIRIEKLLSAYNLSPEETKENNLKLQELRDELEYINYDIQDIKAEIEYVEVSLKDRADEKERLEKEQKIIFAEINDIRDDFNLLNQYHLTLSDNSIVTDDYLEQIDDHAALILLPESEKNEFKMIMSATFAGLVLSVIVGFFVVSYKDEYVRKSIFSNQSGIQFITLFSLVIAIILFGILGVLGDKELAALLGGLSGYILGKVGDGIGRSRPPAQAVDQQPKGPDPVVPG</sequence>
<dbReference type="Proteomes" id="UP000198615">
    <property type="component" value="Unassembled WGS sequence"/>
</dbReference>
<feature type="region of interest" description="Disordered" evidence="1">
    <location>
        <begin position="395"/>
        <end position="414"/>
    </location>
</feature>
<keyword evidence="2" id="KW-0472">Membrane</keyword>
<dbReference type="AlphaFoldDB" id="A0A8G2BDV8"/>
<name>A0A8G2BDV8_9PROT</name>
<protein>
    <submittedName>
        <fullName evidence="3">Uncharacterized protein</fullName>
    </submittedName>
</protein>
<reference evidence="3 4" key="1">
    <citation type="submission" date="2016-10" db="EMBL/GenBank/DDBJ databases">
        <authorList>
            <person name="Varghese N."/>
            <person name="Submissions S."/>
        </authorList>
    </citation>
    <scope>NUCLEOTIDE SEQUENCE [LARGE SCALE GENOMIC DNA]</scope>
    <source>
        <strain evidence="3 4">DSM 18839</strain>
    </source>
</reference>
<dbReference type="RefSeq" id="WP_215906014.1">
    <property type="nucleotide sequence ID" value="NZ_FNBW01000001.1"/>
</dbReference>
<evidence type="ECO:0000313" key="3">
    <source>
        <dbReference type="EMBL" id="SDF08417.1"/>
    </source>
</evidence>
<comment type="caution">
    <text evidence="3">The sequence shown here is derived from an EMBL/GenBank/DDBJ whole genome shotgun (WGS) entry which is preliminary data.</text>
</comment>
<feature type="transmembrane region" description="Helical" evidence="2">
    <location>
        <begin position="348"/>
        <end position="367"/>
    </location>
</feature>
<dbReference type="EMBL" id="FNBW01000001">
    <property type="protein sequence ID" value="SDF08417.1"/>
    <property type="molecule type" value="Genomic_DNA"/>
</dbReference>
<feature type="transmembrane region" description="Helical" evidence="2">
    <location>
        <begin position="308"/>
        <end position="328"/>
    </location>
</feature>
<keyword evidence="4" id="KW-1185">Reference proteome</keyword>
<evidence type="ECO:0000256" key="1">
    <source>
        <dbReference type="SAM" id="MobiDB-lite"/>
    </source>
</evidence>
<accession>A0A8G2BDV8</accession>
<keyword evidence="2" id="KW-1133">Transmembrane helix</keyword>